<protein>
    <submittedName>
        <fullName evidence="3">Uncharacterized protein</fullName>
    </submittedName>
</protein>
<keyword evidence="2" id="KW-0812">Transmembrane</keyword>
<reference evidence="3 4" key="1">
    <citation type="submission" date="2020-08" db="EMBL/GenBank/DDBJ databases">
        <title>Genomic Encyclopedia of Type Strains, Phase IV (KMG-IV): sequencing the most valuable type-strain genomes for metagenomic binning, comparative biology and taxonomic classification.</title>
        <authorList>
            <person name="Goeker M."/>
        </authorList>
    </citation>
    <scope>NUCLEOTIDE SEQUENCE [LARGE SCALE GENOMIC DNA]</scope>
    <source>
        <strain evidence="3 4">DSM 4737</strain>
    </source>
</reference>
<name>A0A7W9CI11_9CAUL</name>
<sequence>MSSWAIGIIELMLLFVPVLGWGLWELWSLNREKKRDLASAERARHAEGQHGPDDRGPQSP</sequence>
<evidence type="ECO:0000256" key="2">
    <source>
        <dbReference type="SAM" id="Phobius"/>
    </source>
</evidence>
<keyword evidence="2" id="KW-0472">Membrane</keyword>
<proteinExistence type="predicted"/>
<feature type="region of interest" description="Disordered" evidence="1">
    <location>
        <begin position="38"/>
        <end position="60"/>
    </location>
</feature>
<comment type="caution">
    <text evidence="3">The sequence shown here is derived from an EMBL/GenBank/DDBJ whole genome shotgun (WGS) entry which is preliminary data.</text>
</comment>
<evidence type="ECO:0000256" key="1">
    <source>
        <dbReference type="SAM" id="MobiDB-lite"/>
    </source>
</evidence>
<dbReference type="Proteomes" id="UP000545037">
    <property type="component" value="Unassembled WGS sequence"/>
</dbReference>
<keyword evidence="2" id="KW-1133">Transmembrane helix</keyword>
<evidence type="ECO:0000313" key="3">
    <source>
        <dbReference type="EMBL" id="MBB5746002.1"/>
    </source>
</evidence>
<accession>A0A7W9CI11</accession>
<dbReference type="AlphaFoldDB" id="A0A7W9CI11"/>
<keyword evidence="4" id="KW-1185">Reference proteome</keyword>
<dbReference type="EMBL" id="JACHOR010000002">
    <property type="protein sequence ID" value="MBB5746002.1"/>
    <property type="molecule type" value="Genomic_DNA"/>
</dbReference>
<feature type="transmembrane region" description="Helical" evidence="2">
    <location>
        <begin position="6"/>
        <end position="27"/>
    </location>
</feature>
<gene>
    <name evidence="3" type="ORF">GGR13_001586</name>
</gene>
<organism evidence="3 4">
    <name type="scientific">Brevundimonas variabilis</name>
    <dbReference type="NCBI Taxonomy" id="74312"/>
    <lineage>
        <taxon>Bacteria</taxon>
        <taxon>Pseudomonadati</taxon>
        <taxon>Pseudomonadota</taxon>
        <taxon>Alphaproteobacteria</taxon>
        <taxon>Caulobacterales</taxon>
        <taxon>Caulobacteraceae</taxon>
        <taxon>Brevundimonas</taxon>
    </lineage>
</organism>
<evidence type="ECO:0000313" key="4">
    <source>
        <dbReference type="Proteomes" id="UP000545037"/>
    </source>
</evidence>